<dbReference type="Pfam" id="PF05699">
    <property type="entry name" value="Dimer_Tnp_hAT"/>
    <property type="match status" value="1"/>
</dbReference>
<sequence>MIVQDIYDILVSTITSKSTSSTGGRTKSKHHNRLHPYTLEALICAQS</sequence>
<gene>
    <name evidence="2" type="ORF">VitviT2T_024738</name>
</gene>
<evidence type="ECO:0000313" key="3">
    <source>
        <dbReference type="Proteomes" id="UP001227230"/>
    </source>
</evidence>
<proteinExistence type="predicted"/>
<dbReference type="InterPro" id="IPR008906">
    <property type="entry name" value="HATC_C_dom"/>
</dbReference>
<reference evidence="2 3" key="1">
    <citation type="journal article" date="2023" name="Hortic Res">
        <title>The complete reference genome for grapevine (Vitis vinifera L.) genetics and breeding.</title>
        <authorList>
            <person name="Shi X."/>
            <person name="Cao S."/>
            <person name="Wang X."/>
            <person name="Huang S."/>
            <person name="Wang Y."/>
            <person name="Liu Z."/>
            <person name="Liu W."/>
            <person name="Leng X."/>
            <person name="Peng Y."/>
            <person name="Wang N."/>
            <person name="Wang Y."/>
            <person name="Ma Z."/>
            <person name="Xu X."/>
            <person name="Zhang F."/>
            <person name="Xue H."/>
            <person name="Zhong H."/>
            <person name="Wang Y."/>
            <person name="Zhang K."/>
            <person name="Velt A."/>
            <person name="Avia K."/>
            <person name="Holtgrawe D."/>
            <person name="Grimplet J."/>
            <person name="Matus J.T."/>
            <person name="Ware D."/>
            <person name="Wu X."/>
            <person name="Wang H."/>
            <person name="Liu C."/>
            <person name="Fang Y."/>
            <person name="Rustenholz C."/>
            <person name="Cheng Z."/>
            <person name="Xiao H."/>
            <person name="Zhou Y."/>
        </authorList>
    </citation>
    <scope>NUCLEOTIDE SEQUENCE [LARGE SCALE GENOMIC DNA]</scope>
    <source>
        <strain evidence="3">cv. Pinot noir / PN40024</strain>
        <tissue evidence="2">Leaf</tissue>
    </source>
</reference>
<evidence type="ECO:0000313" key="2">
    <source>
        <dbReference type="EMBL" id="WKA06858.1"/>
    </source>
</evidence>
<feature type="domain" description="HAT C-terminal dimerisation" evidence="1">
    <location>
        <begin position="2"/>
        <end position="46"/>
    </location>
</feature>
<evidence type="ECO:0000259" key="1">
    <source>
        <dbReference type="Pfam" id="PF05699"/>
    </source>
</evidence>
<keyword evidence="3" id="KW-1185">Reference proteome</keyword>
<organism evidence="2 3">
    <name type="scientific">Vitis vinifera</name>
    <name type="common">Grape</name>
    <dbReference type="NCBI Taxonomy" id="29760"/>
    <lineage>
        <taxon>Eukaryota</taxon>
        <taxon>Viridiplantae</taxon>
        <taxon>Streptophyta</taxon>
        <taxon>Embryophyta</taxon>
        <taxon>Tracheophyta</taxon>
        <taxon>Spermatophyta</taxon>
        <taxon>Magnoliopsida</taxon>
        <taxon>eudicotyledons</taxon>
        <taxon>Gunneridae</taxon>
        <taxon>Pentapetalae</taxon>
        <taxon>rosids</taxon>
        <taxon>Vitales</taxon>
        <taxon>Vitaceae</taxon>
        <taxon>Viteae</taxon>
        <taxon>Vitis</taxon>
    </lineage>
</organism>
<dbReference type="EMBL" id="CP126663">
    <property type="protein sequence ID" value="WKA06858.1"/>
    <property type="molecule type" value="Genomic_DNA"/>
</dbReference>
<dbReference type="Proteomes" id="UP001227230">
    <property type="component" value="Chromosome 16"/>
</dbReference>
<accession>A0ABY9DGH5</accession>
<protein>
    <recommendedName>
        <fullName evidence="1">HAT C-terminal dimerisation domain-containing protein</fullName>
    </recommendedName>
</protein>
<name>A0ABY9DGH5_VITVI</name>